<reference evidence="2" key="1">
    <citation type="submission" date="2021-10" db="EMBL/GenBank/DDBJ databases">
        <authorList>
            <person name="Piombo E."/>
        </authorList>
    </citation>
    <scope>NUCLEOTIDE SEQUENCE</scope>
</reference>
<evidence type="ECO:0000259" key="1">
    <source>
        <dbReference type="Pfam" id="PF01048"/>
    </source>
</evidence>
<dbReference type="GO" id="GO:0009116">
    <property type="term" value="P:nucleoside metabolic process"/>
    <property type="evidence" value="ECO:0007669"/>
    <property type="project" value="InterPro"/>
</dbReference>
<proteinExistence type="predicted"/>
<dbReference type="PANTHER" id="PTHR46082">
    <property type="entry name" value="ATP/GTP-BINDING PROTEIN-RELATED"/>
    <property type="match status" value="1"/>
</dbReference>
<dbReference type="InterPro" id="IPR053137">
    <property type="entry name" value="NLR-like"/>
</dbReference>
<accession>A0A9N9VS35</accession>
<dbReference type="Gene3D" id="3.40.50.1580">
    <property type="entry name" value="Nucleoside phosphorylase domain"/>
    <property type="match status" value="1"/>
</dbReference>
<dbReference type="Pfam" id="PF01048">
    <property type="entry name" value="PNP_UDP_1"/>
    <property type="match status" value="1"/>
</dbReference>
<dbReference type="SUPFAM" id="SSF53167">
    <property type="entry name" value="Purine and uridine phosphorylases"/>
    <property type="match status" value="1"/>
</dbReference>
<organism evidence="2 3">
    <name type="scientific">Clonostachys rhizophaga</name>
    <dbReference type="NCBI Taxonomy" id="160324"/>
    <lineage>
        <taxon>Eukaryota</taxon>
        <taxon>Fungi</taxon>
        <taxon>Dikarya</taxon>
        <taxon>Ascomycota</taxon>
        <taxon>Pezizomycotina</taxon>
        <taxon>Sordariomycetes</taxon>
        <taxon>Hypocreomycetidae</taxon>
        <taxon>Hypocreales</taxon>
        <taxon>Bionectriaceae</taxon>
        <taxon>Clonostachys</taxon>
    </lineage>
</organism>
<keyword evidence="3" id="KW-1185">Reference proteome</keyword>
<dbReference type="AlphaFoldDB" id="A0A9N9VS35"/>
<sequence length="759" mass="85201">MDSRPRPANRGEFRITIICALPQEADTIILLFDQKWGKEESYSHTEGDQNHYTTSRIGQHDIILAYLPGMGTQNAAAAAASMKTSFYGLKMALLVGICGAVPRIGDNDVMLGDVIISNCIVQYDYGKQYPGHFETRPTLAGPDRDLLGLISALDTDHVRLWLKKKARSHLKVLQHEAASSESETGRRRRASYLYPGLRRDRLFQADYVHKHDRNCHKCRKGFCEKASKASCSALRCDKSKLISRKVYGIDGQNYQSEIFIGRVGSANTVMKSGKDRDRIAAAHDLIAFEMEGAGILDQVPCIVIKGVCDYADSHKNKTWQDFAAATAASVMKAVLQRYDCDDRFATHSRPMSPMLTLCHTIPYTRNRHVIMRQEVAERLKTLLPQTASYSEAALWGLGGSGKTQIALEYAYQRWDSKNTFVFWVHADTEATFMQDYKHIARKLRLGESLKGEQLLEAVCEKMESLPRWSLIIDNADDINLYGDSGERCTRRDSLKRFIPKSARESAAVVWTSRDEKIVGTLVGVGCGIEIAGMNASEARALFEITTNITLTDGDTQADAETQRLFNELQWLALPISQAGAFMKRTSTSAGEYLALLSDDNHRWELLQSSEAASTQRHSRLGVPNSVPGTWRISIERIREENKLASHILHVLSYLGNKNISHAIMEAAAKYYGKSAARDRTSQASYLGHRVMIDDDSPSSRNLDVMRAVSRLKEYSFVRVEVRRDGKTYEIHKLVQDAARYGLRLRSLADSQNSTRQHRG</sequence>
<dbReference type="OrthoDB" id="5986190at2759"/>
<comment type="caution">
    <text evidence="2">The sequence shown here is derived from an EMBL/GenBank/DDBJ whole genome shotgun (WGS) entry which is preliminary data.</text>
</comment>
<dbReference type="InterPro" id="IPR000845">
    <property type="entry name" value="Nucleoside_phosphorylase_d"/>
</dbReference>
<dbReference type="EMBL" id="CABFNQ020000737">
    <property type="protein sequence ID" value="CAH0028934.1"/>
    <property type="molecule type" value="Genomic_DNA"/>
</dbReference>
<gene>
    <name evidence="2" type="ORF">CRHIZ90672A_00013016</name>
</gene>
<dbReference type="SUPFAM" id="SSF52540">
    <property type="entry name" value="P-loop containing nucleoside triphosphate hydrolases"/>
    <property type="match status" value="1"/>
</dbReference>
<protein>
    <recommendedName>
        <fullName evidence="1">Nucleoside phosphorylase domain-containing protein</fullName>
    </recommendedName>
</protein>
<feature type="domain" description="Nucleoside phosphorylase" evidence="1">
    <location>
        <begin position="14"/>
        <end position="152"/>
    </location>
</feature>
<dbReference type="GO" id="GO:0003824">
    <property type="term" value="F:catalytic activity"/>
    <property type="evidence" value="ECO:0007669"/>
    <property type="project" value="InterPro"/>
</dbReference>
<dbReference type="Proteomes" id="UP000696573">
    <property type="component" value="Unassembled WGS sequence"/>
</dbReference>
<name>A0A9N9VS35_9HYPO</name>
<dbReference type="Gene3D" id="3.40.50.300">
    <property type="entry name" value="P-loop containing nucleotide triphosphate hydrolases"/>
    <property type="match status" value="1"/>
</dbReference>
<dbReference type="InterPro" id="IPR035994">
    <property type="entry name" value="Nucleoside_phosphorylase_sf"/>
</dbReference>
<dbReference type="InterPro" id="IPR027417">
    <property type="entry name" value="P-loop_NTPase"/>
</dbReference>
<evidence type="ECO:0000313" key="2">
    <source>
        <dbReference type="EMBL" id="CAH0028934.1"/>
    </source>
</evidence>
<evidence type="ECO:0000313" key="3">
    <source>
        <dbReference type="Proteomes" id="UP000696573"/>
    </source>
</evidence>
<dbReference type="PANTHER" id="PTHR46082:SF6">
    <property type="entry name" value="AAA+ ATPASE DOMAIN-CONTAINING PROTEIN-RELATED"/>
    <property type="match status" value="1"/>
</dbReference>